<dbReference type="Pfam" id="PF13639">
    <property type="entry name" value="zf-RING_2"/>
    <property type="match status" value="1"/>
</dbReference>
<name>A0ABD2MKC6_9CUCU</name>
<keyword evidence="3" id="KW-0862">Zinc</keyword>
<keyword evidence="8" id="KW-1185">Reference proteome</keyword>
<proteinExistence type="predicted"/>
<dbReference type="PROSITE" id="PS50089">
    <property type="entry name" value="ZF_RING_2"/>
    <property type="match status" value="1"/>
</dbReference>
<dbReference type="GO" id="GO:0008270">
    <property type="term" value="F:zinc ion binding"/>
    <property type="evidence" value="ECO:0007669"/>
    <property type="project" value="UniProtKB-KW"/>
</dbReference>
<dbReference type="SUPFAM" id="SSF57850">
    <property type="entry name" value="RING/U-box"/>
    <property type="match status" value="1"/>
</dbReference>
<dbReference type="Gene3D" id="3.30.40.10">
    <property type="entry name" value="Zinc/RING finger domain, C3HC4 (zinc finger)"/>
    <property type="match status" value="1"/>
</dbReference>
<dbReference type="InterPro" id="IPR001841">
    <property type="entry name" value="Znf_RING"/>
</dbReference>
<feature type="domain" description="RING-type" evidence="6">
    <location>
        <begin position="235"/>
        <end position="275"/>
    </location>
</feature>
<dbReference type="InterPro" id="IPR047134">
    <property type="entry name" value="RNF4"/>
</dbReference>
<evidence type="ECO:0000256" key="1">
    <source>
        <dbReference type="ARBA" id="ARBA00022723"/>
    </source>
</evidence>
<evidence type="ECO:0000313" key="7">
    <source>
        <dbReference type="EMBL" id="KAL3266793.1"/>
    </source>
</evidence>
<dbReference type="PANTHER" id="PTHR23041">
    <property type="entry name" value="RING FINGER DOMAIN-CONTAINING"/>
    <property type="match status" value="1"/>
</dbReference>
<dbReference type="InterPro" id="IPR013083">
    <property type="entry name" value="Znf_RING/FYVE/PHD"/>
</dbReference>
<evidence type="ECO:0000256" key="4">
    <source>
        <dbReference type="PROSITE-ProRule" id="PRU00175"/>
    </source>
</evidence>
<dbReference type="EMBL" id="JABFTP020000001">
    <property type="protein sequence ID" value="KAL3266793.1"/>
    <property type="molecule type" value="Genomic_DNA"/>
</dbReference>
<dbReference type="AlphaFoldDB" id="A0ABD2MKC6"/>
<feature type="region of interest" description="Disordered" evidence="5">
    <location>
        <begin position="1"/>
        <end position="68"/>
    </location>
</feature>
<keyword evidence="2 4" id="KW-0863">Zinc-finger</keyword>
<dbReference type="Proteomes" id="UP001516400">
    <property type="component" value="Unassembled WGS sequence"/>
</dbReference>
<feature type="compositionally biased region" description="Basic residues" evidence="5">
    <location>
        <begin position="43"/>
        <end position="66"/>
    </location>
</feature>
<evidence type="ECO:0000256" key="2">
    <source>
        <dbReference type="ARBA" id="ARBA00022771"/>
    </source>
</evidence>
<comment type="caution">
    <text evidence="7">The sequence shown here is derived from an EMBL/GenBank/DDBJ whole genome shotgun (WGS) entry which is preliminary data.</text>
</comment>
<dbReference type="SMART" id="SM00184">
    <property type="entry name" value="RING"/>
    <property type="match status" value="1"/>
</dbReference>
<protein>
    <recommendedName>
        <fullName evidence="6">RING-type domain-containing protein</fullName>
    </recommendedName>
</protein>
<keyword evidence="1" id="KW-0479">Metal-binding</keyword>
<evidence type="ECO:0000256" key="5">
    <source>
        <dbReference type="SAM" id="MobiDB-lite"/>
    </source>
</evidence>
<accession>A0ABD2MKC6</accession>
<dbReference type="InterPro" id="IPR017907">
    <property type="entry name" value="Znf_RING_CS"/>
</dbReference>
<gene>
    <name evidence="7" type="ORF">HHI36_010947</name>
</gene>
<evidence type="ECO:0000313" key="8">
    <source>
        <dbReference type="Proteomes" id="UP001516400"/>
    </source>
</evidence>
<dbReference type="PANTHER" id="PTHR23041:SF78">
    <property type="entry name" value="E3 UBIQUITIN-PROTEIN LIGASE RNF4"/>
    <property type="match status" value="1"/>
</dbReference>
<sequence>MPRLKRKANSKPLVYGSASSSSDDPDFDVTELKVSLASTTATKSRRKPQSRKTVKNPNRSSRKRVKNSTTFIINPNDSLDTNSSIINTKECKEPITLDDTDDDYCSFIQSNLNDIKTNAEEKVNNFFKSSGLISDDEDLEFVRNENKEKKQIPIIDSSKPSCSTDTEQLIIIEDDTTQINSLAEIEDYCKETENLLKNANALLEKFAGPSKSEESRISDMKAPNSDQQQKGLGDCPICLERLSEMQVMSTKCGHLFCKGCIEKVAMSVKRCPTCRKVVNKKNIISIYI</sequence>
<dbReference type="PROSITE" id="PS00518">
    <property type="entry name" value="ZF_RING_1"/>
    <property type="match status" value="1"/>
</dbReference>
<reference evidence="7 8" key="1">
    <citation type="journal article" date="2021" name="BMC Biol.">
        <title>Horizontally acquired antibacterial genes associated with adaptive radiation of ladybird beetles.</title>
        <authorList>
            <person name="Li H.S."/>
            <person name="Tang X.F."/>
            <person name="Huang Y.H."/>
            <person name="Xu Z.Y."/>
            <person name="Chen M.L."/>
            <person name="Du X.Y."/>
            <person name="Qiu B.Y."/>
            <person name="Chen P.T."/>
            <person name="Zhang W."/>
            <person name="Slipinski A."/>
            <person name="Escalona H.E."/>
            <person name="Waterhouse R.M."/>
            <person name="Zwick A."/>
            <person name="Pang H."/>
        </authorList>
    </citation>
    <scope>NUCLEOTIDE SEQUENCE [LARGE SCALE GENOMIC DNA]</scope>
    <source>
        <strain evidence="7">SYSU2018</strain>
    </source>
</reference>
<evidence type="ECO:0000259" key="6">
    <source>
        <dbReference type="PROSITE" id="PS50089"/>
    </source>
</evidence>
<evidence type="ECO:0000256" key="3">
    <source>
        <dbReference type="ARBA" id="ARBA00022833"/>
    </source>
</evidence>
<organism evidence="7 8">
    <name type="scientific">Cryptolaemus montrouzieri</name>
    <dbReference type="NCBI Taxonomy" id="559131"/>
    <lineage>
        <taxon>Eukaryota</taxon>
        <taxon>Metazoa</taxon>
        <taxon>Ecdysozoa</taxon>
        <taxon>Arthropoda</taxon>
        <taxon>Hexapoda</taxon>
        <taxon>Insecta</taxon>
        <taxon>Pterygota</taxon>
        <taxon>Neoptera</taxon>
        <taxon>Endopterygota</taxon>
        <taxon>Coleoptera</taxon>
        <taxon>Polyphaga</taxon>
        <taxon>Cucujiformia</taxon>
        <taxon>Coccinelloidea</taxon>
        <taxon>Coccinellidae</taxon>
        <taxon>Scymninae</taxon>
        <taxon>Scymnini</taxon>
        <taxon>Cryptolaemus</taxon>
    </lineage>
</organism>